<evidence type="ECO:0000256" key="7">
    <source>
        <dbReference type="ARBA" id="ARBA00022840"/>
    </source>
</evidence>
<dbReference type="Gene3D" id="1.20.1560.10">
    <property type="entry name" value="ABC transporter type 1, transmembrane domain"/>
    <property type="match status" value="1"/>
</dbReference>
<dbReference type="PROSITE" id="PS50929">
    <property type="entry name" value="ABC_TM1F"/>
    <property type="match status" value="1"/>
</dbReference>
<evidence type="ECO:0000256" key="5">
    <source>
        <dbReference type="ARBA" id="ARBA00022692"/>
    </source>
</evidence>
<evidence type="ECO:0000313" key="14">
    <source>
        <dbReference type="Proteomes" id="UP001515100"/>
    </source>
</evidence>
<evidence type="ECO:0000256" key="3">
    <source>
        <dbReference type="ARBA" id="ARBA00022475"/>
    </source>
</evidence>
<keyword evidence="9 10" id="KW-0472">Membrane</keyword>
<keyword evidence="3" id="KW-1003">Cell membrane</keyword>
<evidence type="ECO:0000313" key="13">
    <source>
        <dbReference type="EMBL" id="KAA1378710.1"/>
    </source>
</evidence>
<organism evidence="13 14">
    <name type="scientific">Aeromicrobium fastidiosum</name>
    <dbReference type="NCBI Taxonomy" id="52699"/>
    <lineage>
        <taxon>Bacteria</taxon>
        <taxon>Bacillati</taxon>
        <taxon>Actinomycetota</taxon>
        <taxon>Actinomycetes</taxon>
        <taxon>Propionibacteriales</taxon>
        <taxon>Nocardioidaceae</taxon>
        <taxon>Aeromicrobium</taxon>
    </lineage>
</organism>
<dbReference type="InterPro" id="IPR027417">
    <property type="entry name" value="P-loop_NTPase"/>
</dbReference>
<gene>
    <name evidence="13" type="ORF">ESP62_010265</name>
</gene>
<dbReference type="Pfam" id="PF00664">
    <property type="entry name" value="ABC_membrane"/>
    <property type="match status" value="1"/>
</dbReference>
<comment type="subcellular location">
    <subcellularLocation>
        <location evidence="1">Cell membrane</location>
        <topology evidence="1">Multi-pass membrane protein</topology>
    </subcellularLocation>
</comment>
<feature type="transmembrane region" description="Helical" evidence="10">
    <location>
        <begin position="80"/>
        <end position="100"/>
    </location>
</feature>
<dbReference type="InterPro" id="IPR017871">
    <property type="entry name" value="ABC_transporter-like_CS"/>
</dbReference>
<dbReference type="PANTHER" id="PTHR43394:SF1">
    <property type="entry name" value="ATP-BINDING CASSETTE SUB-FAMILY B MEMBER 10, MITOCHONDRIAL"/>
    <property type="match status" value="1"/>
</dbReference>
<evidence type="ECO:0000256" key="8">
    <source>
        <dbReference type="ARBA" id="ARBA00022989"/>
    </source>
</evidence>
<keyword evidence="8 10" id="KW-1133">Transmembrane helix</keyword>
<dbReference type="InterPro" id="IPR039421">
    <property type="entry name" value="Type_1_exporter"/>
</dbReference>
<dbReference type="Pfam" id="PF00005">
    <property type="entry name" value="ABC_tran"/>
    <property type="match status" value="1"/>
</dbReference>
<keyword evidence="5 10" id="KW-0812">Transmembrane</keyword>
<dbReference type="PANTHER" id="PTHR43394">
    <property type="entry name" value="ATP-DEPENDENT PERMEASE MDL1, MITOCHONDRIAL"/>
    <property type="match status" value="1"/>
</dbReference>
<comment type="caution">
    <text evidence="13">The sequence shown here is derived from an EMBL/GenBank/DDBJ whole genome shotgun (WGS) entry which is preliminary data.</text>
</comment>
<proteinExistence type="predicted"/>
<name>A0A641AN58_9ACTN</name>
<evidence type="ECO:0000256" key="9">
    <source>
        <dbReference type="ARBA" id="ARBA00023136"/>
    </source>
</evidence>
<keyword evidence="2" id="KW-0813">Transport</keyword>
<sequence>MSTATDTDNDLPEIAQSRESGTQIIRRGLALSPAIKDGLGLTILLAVLSTVGGSVVPVLIQRTVDAGLGDGGDTRLSDVGGFLAIASVLILVTAGIAYWMRIRLFVASETGLAQMRVDAFRHVHDLSMLTQNSERRGVLVSRVTSDIDQVSQFLQFTGIQIVVSLGQIVVATIIMAYYSWQLTIVVIVCFLPLAISLKWFATRLSDAYDIVRRTVGEMIAVIAEPVVGASVVRAHAIERRTQQRVDDGIKRNLDANVSAQKLVAVTFASSGVAGGLANGAVLAFGVVLGVKGDLSMGTVIAFAFLVGLFVGPVQTATQVLTDAQNAIASWRRVIDLLDTPADVVDPGAGGTSLPPGSLGARFDGVTFAYPGGPPVLKDVDVVLEPRQRIAVVGETGSGKTTFAKLLTRLMDPTSGTVRLGTDPESAADISTISFADLRQHVLMVPQEGFLFDATLRDNLLYGRQDATDEQLLAVVAELELDDWFAHLPRGLDSQVGQRGESLSAGERQLVALVRSALADPDLIVLDEATSAVDPQTELRATRALDKLLDGRSSVTIAHRLSTAENADRILVFDAGQLVEDGSHAELVDGGGVYQRLHASWVAQASLTATTTGPGGSRDDA</sequence>
<evidence type="ECO:0000259" key="12">
    <source>
        <dbReference type="PROSITE" id="PS50929"/>
    </source>
</evidence>
<dbReference type="Proteomes" id="UP001515100">
    <property type="component" value="Unassembled WGS sequence"/>
</dbReference>
<keyword evidence="14" id="KW-1185">Reference proteome</keyword>
<feature type="transmembrane region" description="Helical" evidence="10">
    <location>
        <begin position="39"/>
        <end position="60"/>
    </location>
</feature>
<dbReference type="GO" id="GO:0015421">
    <property type="term" value="F:ABC-type oligopeptide transporter activity"/>
    <property type="evidence" value="ECO:0007669"/>
    <property type="project" value="TreeGrafter"/>
</dbReference>
<accession>A0A641AN58</accession>
<dbReference type="GO" id="GO:0005524">
    <property type="term" value="F:ATP binding"/>
    <property type="evidence" value="ECO:0007669"/>
    <property type="project" value="UniProtKB-KW"/>
</dbReference>
<dbReference type="EMBL" id="SDPP02000002">
    <property type="protein sequence ID" value="KAA1378710.1"/>
    <property type="molecule type" value="Genomic_DNA"/>
</dbReference>
<dbReference type="InterPro" id="IPR011527">
    <property type="entry name" value="ABC1_TM_dom"/>
</dbReference>
<dbReference type="SUPFAM" id="SSF90123">
    <property type="entry name" value="ABC transporter transmembrane region"/>
    <property type="match status" value="1"/>
</dbReference>
<evidence type="ECO:0000256" key="2">
    <source>
        <dbReference type="ARBA" id="ARBA00022448"/>
    </source>
</evidence>
<dbReference type="PROSITE" id="PS50893">
    <property type="entry name" value="ABC_TRANSPORTER_2"/>
    <property type="match status" value="1"/>
</dbReference>
<dbReference type="GO" id="GO:0005886">
    <property type="term" value="C:plasma membrane"/>
    <property type="evidence" value="ECO:0007669"/>
    <property type="project" value="UniProtKB-SubCell"/>
</dbReference>
<feature type="transmembrane region" description="Helical" evidence="10">
    <location>
        <begin position="159"/>
        <end position="178"/>
    </location>
</feature>
<dbReference type="Gene3D" id="3.40.50.300">
    <property type="entry name" value="P-loop containing nucleotide triphosphate hydrolases"/>
    <property type="match status" value="1"/>
</dbReference>
<evidence type="ECO:0000256" key="4">
    <source>
        <dbReference type="ARBA" id="ARBA00022519"/>
    </source>
</evidence>
<dbReference type="PROSITE" id="PS00211">
    <property type="entry name" value="ABC_TRANSPORTER_1"/>
    <property type="match status" value="1"/>
</dbReference>
<feature type="domain" description="ABC transmembrane type-1" evidence="12">
    <location>
        <begin position="41"/>
        <end position="325"/>
    </location>
</feature>
<dbReference type="CDD" id="cd07346">
    <property type="entry name" value="ABC_6TM_exporters"/>
    <property type="match status" value="1"/>
</dbReference>
<evidence type="ECO:0000256" key="1">
    <source>
        <dbReference type="ARBA" id="ARBA00004651"/>
    </source>
</evidence>
<feature type="transmembrane region" description="Helical" evidence="10">
    <location>
        <begin position="184"/>
        <end position="201"/>
    </location>
</feature>
<dbReference type="SMART" id="SM00382">
    <property type="entry name" value="AAA"/>
    <property type="match status" value="1"/>
</dbReference>
<dbReference type="InterPro" id="IPR003439">
    <property type="entry name" value="ABC_transporter-like_ATP-bd"/>
</dbReference>
<dbReference type="AlphaFoldDB" id="A0A641AN58"/>
<protein>
    <submittedName>
        <fullName evidence="13">ABC transporter ATP-binding protein</fullName>
    </submittedName>
</protein>
<evidence type="ECO:0000259" key="11">
    <source>
        <dbReference type="PROSITE" id="PS50893"/>
    </source>
</evidence>
<keyword evidence="4" id="KW-0997">Cell inner membrane</keyword>
<feature type="transmembrane region" description="Helical" evidence="10">
    <location>
        <begin position="262"/>
        <end position="288"/>
    </location>
</feature>
<evidence type="ECO:0000256" key="6">
    <source>
        <dbReference type="ARBA" id="ARBA00022741"/>
    </source>
</evidence>
<dbReference type="SUPFAM" id="SSF52540">
    <property type="entry name" value="P-loop containing nucleoside triphosphate hydrolases"/>
    <property type="match status" value="1"/>
</dbReference>
<dbReference type="InterPro" id="IPR003593">
    <property type="entry name" value="AAA+_ATPase"/>
</dbReference>
<dbReference type="RefSeq" id="WP_129182120.1">
    <property type="nucleotide sequence ID" value="NZ_JAGIOG010000001.1"/>
</dbReference>
<dbReference type="InterPro" id="IPR036640">
    <property type="entry name" value="ABC1_TM_sf"/>
</dbReference>
<feature type="domain" description="ABC transporter" evidence="11">
    <location>
        <begin position="360"/>
        <end position="599"/>
    </location>
</feature>
<keyword evidence="6" id="KW-0547">Nucleotide-binding</keyword>
<evidence type="ECO:0000256" key="10">
    <source>
        <dbReference type="SAM" id="Phobius"/>
    </source>
</evidence>
<feature type="transmembrane region" description="Helical" evidence="10">
    <location>
        <begin position="294"/>
        <end position="313"/>
    </location>
</feature>
<dbReference type="OrthoDB" id="5166472at2"/>
<reference evidence="13" key="1">
    <citation type="submission" date="2019-09" db="EMBL/GenBank/DDBJ databases">
        <authorList>
            <person name="Li J."/>
        </authorList>
    </citation>
    <scope>NUCLEOTIDE SEQUENCE [LARGE SCALE GENOMIC DNA]</scope>
    <source>
        <strain evidence="13">NRBC 14897</strain>
    </source>
</reference>
<dbReference type="GO" id="GO:0016887">
    <property type="term" value="F:ATP hydrolysis activity"/>
    <property type="evidence" value="ECO:0007669"/>
    <property type="project" value="InterPro"/>
</dbReference>
<dbReference type="FunFam" id="3.40.50.300:FF:001001">
    <property type="entry name" value="Multidrug ABC transporter ATP-binding protein"/>
    <property type="match status" value="1"/>
</dbReference>
<keyword evidence="7 13" id="KW-0067">ATP-binding</keyword>